<name>A0A231V2N6_9HYPH</name>
<dbReference type="InterPro" id="IPR010321">
    <property type="entry name" value="DUF922"/>
</dbReference>
<dbReference type="PROSITE" id="PS51257">
    <property type="entry name" value="PROKAR_LIPOPROTEIN"/>
    <property type="match status" value="1"/>
</dbReference>
<evidence type="ECO:0000256" key="1">
    <source>
        <dbReference type="SAM" id="SignalP"/>
    </source>
</evidence>
<dbReference type="Pfam" id="PF06037">
    <property type="entry name" value="DUF922"/>
    <property type="match status" value="1"/>
</dbReference>
<dbReference type="EMBL" id="NBYO01000001">
    <property type="protein sequence ID" value="OXT02414.1"/>
    <property type="molecule type" value="Genomic_DNA"/>
</dbReference>
<gene>
    <name evidence="2" type="ORF">B7H23_05815</name>
</gene>
<keyword evidence="1" id="KW-0732">Signal</keyword>
<feature type="chain" id="PRO_5013122059" description="DUF922 domain-containing protein" evidence="1">
    <location>
        <begin position="20"/>
        <end position="198"/>
    </location>
</feature>
<protein>
    <recommendedName>
        <fullName evidence="4">DUF922 domain-containing protein</fullName>
    </recommendedName>
</protein>
<organism evidence="2 3">
    <name type="scientific">Notoacmeibacter marinus</name>
    <dbReference type="NCBI Taxonomy" id="1876515"/>
    <lineage>
        <taxon>Bacteria</taxon>
        <taxon>Pseudomonadati</taxon>
        <taxon>Pseudomonadota</taxon>
        <taxon>Alphaproteobacteria</taxon>
        <taxon>Hyphomicrobiales</taxon>
        <taxon>Notoacmeibacteraceae</taxon>
        <taxon>Notoacmeibacter</taxon>
    </lineage>
</organism>
<feature type="signal peptide" evidence="1">
    <location>
        <begin position="1"/>
        <end position="19"/>
    </location>
</feature>
<comment type="caution">
    <text evidence="2">The sequence shown here is derived from an EMBL/GenBank/DDBJ whole genome shotgun (WGS) entry which is preliminary data.</text>
</comment>
<dbReference type="Proteomes" id="UP000215405">
    <property type="component" value="Unassembled WGS sequence"/>
</dbReference>
<dbReference type="RefSeq" id="WP_094076369.1">
    <property type="nucleotide sequence ID" value="NZ_NBYO01000001.1"/>
</dbReference>
<evidence type="ECO:0000313" key="2">
    <source>
        <dbReference type="EMBL" id="OXT02414.1"/>
    </source>
</evidence>
<accession>A0A231V2N6</accession>
<reference evidence="3" key="1">
    <citation type="journal article" date="2017" name="Int. J. Syst. Evol. Microbiol.">
        <title>Notoacmeibacter marinus gen. nov., sp. nov., isolated from the gut of a limpet and proposal of Notoacmeibacteraceae fam. nov. in the order Rhizobiales of the class Alphaproteobacteria.</title>
        <authorList>
            <person name="Huang Z."/>
            <person name="Guo F."/>
            <person name="Lai Q."/>
        </authorList>
    </citation>
    <scope>NUCLEOTIDE SEQUENCE [LARGE SCALE GENOMIC DNA]</scope>
    <source>
        <strain evidence="3">XMTR2A4</strain>
    </source>
</reference>
<sequence length="198" mass="22160">MSRNRLVVATLLFGLSLLAGGCATTNVSTSYYDISGTSSKELDREINRKGPTTHQGKAIATAAISMKPLAFDLDRRGGRCSIRRVKFGIDANITLPRWREEALTKDKNLRRNWKGFAAYARAHEEAHVEIAKAFVRLLEKELLAIPPQPTCEALKTRSRRITKRLGRLHEEAQNAFDASEKTRIARILADAKQTKKNS</sequence>
<evidence type="ECO:0008006" key="4">
    <source>
        <dbReference type="Google" id="ProtNLM"/>
    </source>
</evidence>
<keyword evidence="3" id="KW-1185">Reference proteome</keyword>
<evidence type="ECO:0000313" key="3">
    <source>
        <dbReference type="Proteomes" id="UP000215405"/>
    </source>
</evidence>
<dbReference type="AlphaFoldDB" id="A0A231V2N6"/>
<proteinExistence type="predicted"/>